<organism evidence="3 4">
    <name type="scientific">Cladobotryum mycophilum</name>
    <dbReference type="NCBI Taxonomy" id="491253"/>
    <lineage>
        <taxon>Eukaryota</taxon>
        <taxon>Fungi</taxon>
        <taxon>Dikarya</taxon>
        <taxon>Ascomycota</taxon>
        <taxon>Pezizomycotina</taxon>
        <taxon>Sordariomycetes</taxon>
        <taxon>Hypocreomycetidae</taxon>
        <taxon>Hypocreales</taxon>
        <taxon>Hypocreaceae</taxon>
        <taxon>Cladobotryum</taxon>
    </lineage>
</organism>
<dbReference type="InterPro" id="IPR014751">
    <property type="entry name" value="XRCC4-like_C"/>
</dbReference>
<evidence type="ECO:0000256" key="2">
    <source>
        <dbReference type="SAM" id="MobiDB-lite"/>
    </source>
</evidence>
<dbReference type="PANTHER" id="PTHR42067:SF1">
    <property type="entry name" value="MITOTIC APPARATUS PROTEIN P62"/>
    <property type="match status" value="1"/>
</dbReference>
<dbReference type="PANTHER" id="PTHR42067">
    <property type="entry name" value="YALI0C15378P"/>
    <property type="match status" value="1"/>
</dbReference>
<evidence type="ECO:0000313" key="4">
    <source>
        <dbReference type="Proteomes" id="UP001338125"/>
    </source>
</evidence>
<evidence type="ECO:0008006" key="5">
    <source>
        <dbReference type="Google" id="ProtNLM"/>
    </source>
</evidence>
<protein>
    <recommendedName>
        <fullName evidence="5">Mitotic apparatus protein p62</fullName>
    </recommendedName>
</protein>
<evidence type="ECO:0000256" key="1">
    <source>
        <dbReference type="SAM" id="Coils"/>
    </source>
</evidence>
<comment type="caution">
    <text evidence="3">The sequence shown here is derived from an EMBL/GenBank/DDBJ whole genome shotgun (WGS) entry which is preliminary data.</text>
</comment>
<feature type="region of interest" description="Disordered" evidence="2">
    <location>
        <begin position="199"/>
        <end position="351"/>
    </location>
</feature>
<sequence>MTPSCVIKLVRDDQDSACVLVQVTQTGPKALDVKLEASEGEAPYSAASSLRVNNCPVSESEWETILESIFSQKPVPHIQATASIQGESSMSITVRKEVQGITQRLGSISLKCDPSEALDIFQWCVSSQNSLERSNEALAQSIAHAEELEVAVKELKSQLDELITTKQDDETALLQKFRDLLNEKKVKIREQQKIIAAAPLQNSQQHASPQSQTVVPPPQPARKVSRSRPSKRKAPATRSREDSDEDDSGEMEVDKIKSEPEDSDAGRVTDATASGGSDDESEAEDLLARMPLRPEAESSTEKDIPSNKAPSTKAVGAPPPPRSLPFARKKAPELKPKSEPAGSETDSDDEL</sequence>
<dbReference type="Gene3D" id="1.20.5.370">
    <property type="match status" value="1"/>
</dbReference>
<dbReference type="Proteomes" id="UP001338125">
    <property type="component" value="Unassembled WGS sequence"/>
</dbReference>
<evidence type="ECO:0000313" key="3">
    <source>
        <dbReference type="EMBL" id="KAK5997116.1"/>
    </source>
</evidence>
<accession>A0ABR0SZG1</accession>
<feature type="compositionally biased region" description="Acidic residues" evidence="2">
    <location>
        <begin position="242"/>
        <end position="251"/>
    </location>
</feature>
<dbReference type="EMBL" id="JAVFKD010000002">
    <property type="protein sequence ID" value="KAK5997116.1"/>
    <property type="molecule type" value="Genomic_DNA"/>
</dbReference>
<feature type="compositionally biased region" description="Basic residues" evidence="2">
    <location>
        <begin position="223"/>
        <end position="235"/>
    </location>
</feature>
<name>A0ABR0SZG1_9HYPO</name>
<keyword evidence="4" id="KW-1185">Reference proteome</keyword>
<gene>
    <name evidence="3" type="ORF">PT974_02468</name>
</gene>
<feature type="coiled-coil region" evidence="1">
    <location>
        <begin position="128"/>
        <end position="172"/>
    </location>
</feature>
<reference evidence="3 4" key="1">
    <citation type="submission" date="2024-01" db="EMBL/GenBank/DDBJ databases">
        <title>Complete genome of Cladobotryum mycophilum ATHUM6906.</title>
        <authorList>
            <person name="Christinaki A.C."/>
            <person name="Myridakis A.I."/>
            <person name="Kouvelis V.N."/>
        </authorList>
    </citation>
    <scope>NUCLEOTIDE SEQUENCE [LARGE SCALE GENOMIC DNA]</scope>
    <source>
        <strain evidence="3 4">ATHUM6906</strain>
    </source>
</reference>
<feature type="compositionally biased region" description="Basic and acidic residues" evidence="2">
    <location>
        <begin position="292"/>
        <end position="305"/>
    </location>
</feature>
<proteinExistence type="predicted"/>
<keyword evidence="1" id="KW-0175">Coiled coil</keyword>
<dbReference type="SUPFAM" id="SSF58022">
    <property type="entry name" value="XRCC4, C-terminal oligomerization domain"/>
    <property type="match status" value="1"/>
</dbReference>
<feature type="compositionally biased region" description="Basic and acidic residues" evidence="2">
    <location>
        <begin position="252"/>
        <end position="267"/>
    </location>
</feature>